<dbReference type="PANTHER" id="PTHR38116:SF1">
    <property type="entry name" value="BZIP DOMAIN-CONTAINING PROTEIN"/>
    <property type="match status" value="1"/>
</dbReference>
<dbReference type="PANTHER" id="PTHR38116">
    <property type="entry name" value="CHROMOSOME 7, WHOLE GENOME SHOTGUN SEQUENCE"/>
    <property type="match status" value="1"/>
</dbReference>
<accession>A0A9P9K189</accession>
<comment type="caution">
    <text evidence="1">The sequence shown here is derived from an EMBL/GenBank/DDBJ whole genome shotgun (WGS) entry which is preliminary data.</text>
</comment>
<keyword evidence="2" id="KW-1185">Reference proteome</keyword>
<dbReference type="AlphaFoldDB" id="A0A9P9K189"/>
<dbReference type="EMBL" id="JAGTJS010000020">
    <property type="protein sequence ID" value="KAH7240521.1"/>
    <property type="molecule type" value="Genomic_DNA"/>
</dbReference>
<evidence type="ECO:0000313" key="2">
    <source>
        <dbReference type="Proteomes" id="UP000736672"/>
    </source>
</evidence>
<protein>
    <submittedName>
        <fullName evidence="1">Uncharacterized protein</fullName>
    </submittedName>
</protein>
<dbReference type="Pfam" id="PF11905">
    <property type="entry name" value="DUF3425"/>
    <property type="match status" value="1"/>
</dbReference>
<name>A0A9P9K189_FUSSL</name>
<dbReference type="InterPro" id="IPR021833">
    <property type="entry name" value="DUF3425"/>
</dbReference>
<organism evidence="1 2">
    <name type="scientific">Fusarium solani</name>
    <name type="common">Filamentous fungus</name>
    <dbReference type="NCBI Taxonomy" id="169388"/>
    <lineage>
        <taxon>Eukaryota</taxon>
        <taxon>Fungi</taxon>
        <taxon>Dikarya</taxon>
        <taxon>Ascomycota</taxon>
        <taxon>Pezizomycotina</taxon>
        <taxon>Sordariomycetes</taxon>
        <taxon>Hypocreomycetidae</taxon>
        <taxon>Hypocreales</taxon>
        <taxon>Nectriaceae</taxon>
        <taxon>Fusarium</taxon>
        <taxon>Fusarium solani species complex</taxon>
    </lineage>
</organism>
<gene>
    <name evidence="1" type="ORF">B0J15DRAFT_528989</name>
</gene>
<sequence>MWREWGKDRRVSDVLPEAEGHLLLPTPESRTEVRSFAQRAYEDYNHGAPRLYHLNILIRFNVLNAISRNAALVGFTAEGPCCPLDKHCPSLPWADPRSRPYPDWFHPTALRISVRHHPWIDLVPFPRMRDSILRAVGDDLLDHKALGIDVLNVQDNGCNAASLIIWDDAWDPRGWEASVPFLRKWAWLLQGCPGLLEATNSWRQKMGERKIAS</sequence>
<reference evidence="1" key="1">
    <citation type="journal article" date="2021" name="Nat. Commun.">
        <title>Genetic determinants of endophytism in the Arabidopsis root mycobiome.</title>
        <authorList>
            <person name="Mesny F."/>
            <person name="Miyauchi S."/>
            <person name="Thiergart T."/>
            <person name="Pickel B."/>
            <person name="Atanasova L."/>
            <person name="Karlsson M."/>
            <person name="Huettel B."/>
            <person name="Barry K.W."/>
            <person name="Haridas S."/>
            <person name="Chen C."/>
            <person name="Bauer D."/>
            <person name="Andreopoulos W."/>
            <person name="Pangilinan J."/>
            <person name="LaButti K."/>
            <person name="Riley R."/>
            <person name="Lipzen A."/>
            <person name="Clum A."/>
            <person name="Drula E."/>
            <person name="Henrissat B."/>
            <person name="Kohler A."/>
            <person name="Grigoriev I.V."/>
            <person name="Martin F.M."/>
            <person name="Hacquard S."/>
        </authorList>
    </citation>
    <scope>NUCLEOTIDE SEQUENCE</scope>
    <source>
        <strain evidence="1">FSSC 5 MPI-SDFR-AT-0091</strain>
    </source>
</reference>
<evidence type="ECO:0000313" key="1">
    <source>
        <dbReference type="EMBL" id="KAH7240521.1"/>
    </source>
</evidence>
<dbReference type="OrthoDB" id="2245989at2759"/>
<dbReference type="Proteomes" id="UP000736672">
    <property type="component" value="Unassembled WGS sequence"/>
</dbReference>
<proteinExistence type="predicted"/>